<feature type="transmembrane region" description="Helical" evidence="1">
    <location>
        <begin position="97"/>
        <end position="119"/>
    </location>
</feature>
<organism evidence="3 4">
    <name type="scientific">Zhongshania guokunii</name>
    <dbReference type="NCBI Taxonomy" id="641783"/>
    <lineage>
        <taxon>Bacteria</taxon>
        <taxon>Pseudomonadati</taxon>
        <taxon>Pseudomonadota</taxon>
        <taxon>Gammaproteobacteria</taxon>
        <taxon>Cellvibrionales</taxon>
        <taxon>Spongiibacteraceae</taxon>
        <taxon>Zhongshania</taxon>
    </lineage>
</organism>
<feature type="domain" description="HPP transmembrane region" evidence="2">
    <location>
        <begin position="21"/>
        <end position="176"/>
    </location>
</feature>
<evidence type="ECO:0000313" key="4">
    <source>
        <dbReference type="Proteomes" id="UP001557485"/>
    </source>
</evidence>
<reference evidence="3 4" key="1">
    <citation type="journal article" date="2011" name="Int. J. Syst. Evol. Microbiol.">
        <title>Zhongshania antarctica gen. nov., sp. nov. and Zhongshania guokunii sp. nov., gammaproteobacteria respectively isolated from coastal attached (fast) ice and surface seawater of the Antarctic.</title>
        <authorList>
            <person name="Li H.J."/>
            <person name="Zhang X.Y."/>
            <person name="Chen C.X."/>
            <person name="Zhang Y.J."/>
            <person name="Gao Z.M."/>
            <person name="Yu Y."/>
            <person name="Chen X.L."/>
            <person name="Chen B."/>
            <person name="Zhang Y.Z."/>
        </authorList>
    </citation>
    <scope>NUCLEOTIDE SEQUENCE [LARGE SCALE GENOMIC DNA]</scope>
    <source>
        <strain evidence="3 4">ZS6-22T</strain>
    </source>
</reference>
<dbReference type="RefSeq" id="WP_368381084.1">
    <property type="nucleotide sequence ID" value="NZ_JBFRYA010000005.1"/>
</dbReference>
<evidence type="ECO:0000259" key="2">
    <source>
        <dbReference type="Pfam" id="PF04982"/>
    </source>
</evidence>
<name>A0ABV3U4E2_9GAMM</name>
<dbReference type="InterPro" id="IPR058581">
    <property type="entry name" value="TM_HPP"/>
</dbReference>
<feature type="transmembrane region" description="Helical" evidence="1">
    <location>
        <begin position="26"/>
        <end position="47"/>
    </location>
</feature>
<dbReference type="PANTHER" id="PTHR33741:SF5">
    <property type="entry name" value="TRANSMEMBRANE PROTEIN DDB_G0269096-RELATED"/>
    <property type="match status" value="1"/>
</dbReference>
<evidence type="ECO:0000256" key="1">
    <source>
        <dbReference type="SAM" id="Phobius"/>
    </source>
</evidence>
<keyword evidence="1" id="KW-0472">Membrane</keyword>
<dbReference type="InterPro" id="IPR007065">
    <property type="entry name" value="HPP"/>
</dbReference>
<evidence type="ECO:0000313" key="3">
    <source>
        <dbReference type="EMBL" id="MEX1668805.1"/>
    </source>
</evidence>
<keyword evidence="4" id="KW-1185">Reference proteome</keyword>
<gene>
    <name evidence="3" type="ORF">AB4876_07770</name>
</gene>
<dbReference type="Proteomes" id="UP001557485">
    <property type="component" value="Unassembled WGS sequence"/>
</dbReference>
<proteinExistence type="predicted"/>
<dbReference type="PANTHER" id="PTHR33741">
    <property type="entry name" value="TRANSMEMBRANE PROTEIN DDB_G0269096-RELATED"/>
    <property type="match status" value="1"/>
</dbReference>
<feature type="transmembrane region" description="Helical" evidence="1">
    <location>
        <begin position="152"/>
        <end position="172"/>
    </location>
</feature>
<dbReference type="EMBL" id="JBFRYA010000005">
    <property type="protein sequence ID" value="MEX1668805.1"/>
    <property type="molecule type" value="Genomic_DNA"/>
</dbReference>
<dbReference type="Pfam" id="PF04982">
    <property type="entry name" value="TM_HPP"/>
    <property type="match status" value="1"/>
</dbReference>
<keyword evidence="1" id="KW-1133">Transmembrane helix</keyword>
<feature type="transmembrane region" description="Helical" evidence="1">
    <location>
        <begin position="52"/>
        <end position="73"/>
    </location>
</feature>
<accession>A0ABV3U4E2</accession>
<keyword evidence="1" id="KW-0812">Transmembrane</keyword>
<comment type="caution">
    <text evidence="3">The sequence shown here is derived from an EMBL/GenBank/DDBJ whole genome shotgun (WGS) entry which is preliminary data.</text>
</comment>
<sequence length="249" mass="27013">MLRVVLKECGLFLGIEHNTTTHLEKWVSAFGGFCGIAMCYFIANVYFASDQLIFLTTSIGASAVLIFAAPHSALSQPWPVMGGHLISALIGVSCQQWLPIPFLTAPAAVGLAIIAMYYLRCLHPPGGATALFAVIGGPNTHAMGFAYVYEGVLLNCVALLSLGVLFNACFCWRRYPAHAFYGSANHQAKPKPQQALPDEIHLSQEDLNAALSTMNSFIDVSPEDLSTLFELATINAKNRTRDRGLRHTL</sequence>
<protein>
    <submittedName>
        <fullName evidence="3">HPP family protein</fullName>
    </submittedName>
</protein>